<keyword evidence="4 16" id="KW-0812">Transmembrane</keyword>
<accession>A0A2T8KWT0</accession>
<evidence type="ECO:0000256" key="14">
    <source>
        <dbReference type="PROSITE-ProRule" id="PRU10141"/>
    </source>
</evidence>
<dbReference type="AlphaFoldDB" id="A0A2T8KWT0"/>
<dbReference type="Pfam" id="PF07714">
    <property type="entry name" value="PK_Tyr_Ser-Thr"/>
    <property type="match status" value="1"/>
</dbReference>
<dbReference type="PANTHER" id="PTHR47986">
    <property type="entry name" value="OSJNBA0070M12.3 PROTEIN"/>
    <property type="match status" value="1"/>
</dbReference>
<evidence type="ECO:0000256" key="15">
    <source>
        <dbReference type="SAM" id="MobiDB-lite"/>
    </source>
</evidence>
<dbReference type="SUPFAM" id="SSF56112">
    <property type="entry name" value="Protein kinase-like (PK-like)"/>
    <property type="match status" value="1"/>
</dbReference>
<dbReference type="Proteomes" id="UP000243499">
    <property type="component" value="Chromosome 1"/>
</dbReference>
<dbReference type="InterPro" id="IPR017441">
    <property type="entry name" value="Protein_kinase_ATP_BS"/>
</dbReference>
<dbReference type="GO" id="GO:0004672">
    <property type="term" value="F:protein kinase activity"/>
    <property type="evidence" value="ECO:0007669"/>
    <property type="project" value="InterPro"/>
</dbReference>
<dbReference type="Gramene" id="PVH66593">
    <property type="protein sequence ID" value="PVH66593"/>
    <property type="gene ID" value="PAHAL_1G291000"/>
</dbReference>
<dbReference type="PROSITE" id="PS00107">
    <property type="entry name" value="PROTEIN_KINASE_ATP"/>
    <property type="match status" value="1"/>
</dbReference>
<evidence type="ECO:0000256" key="5">
    <source>
        <dbReference type="ARBA" id="ARBA00022729"/>
    </source>
</evidence>
<keyword evidence="11" id="KW-1015">Disulfide bond</keyword>
<keyword evidence="6" id="KW-0677">Repeat</keyword>
<dbReference type="FunFam" id="1.10.510.10:FF:000468">
    <property type="entry name" value="PTI1-like tyrosine-protein kinase 3"/>
    <property type="match status" value="1"/>
</dbReference>
<evidence type="ECO:0000256" key="4">
    <source>
        <dbReference type="ARBA" id="ARBA00022692"/>
    </source>
</evidence>
<keyword evidence="10 16" id="KW-0472">Membrane</keyword>
<comment type="subcellular location">
    <subcellularLocation>
        <location evidence="1">Cell membrane</location>
        <topology evidence="1">Single-pass membrane protein</topology>
    </subcellularLocation>
</comment>
<dbReference type="PANTHER" id="PTHR47986:SF34">
    <property type="entry name" value="RECEPTOR-LIKE KINASE TMK2"/>
    <property type="match status" value="1"/>
</dbReference>
<keyword evidence="13" id="KW-0325">Glycoprotein</keyword>
<evidence type="ECO:0000259" key="17">
    <source>
        <dbReference type="PROSITE" id="PS50011"/>
    </source>
</evidence>
<reference evidence="18" key="1">
    <citation type="submission" date="2018-04" db="EMBL/GenBank/DDBJ databases">
        <title>WGS assembly of Panicum hallii.</title>
        <authorList>
            <person name="Lovell J."/>
            <person name="Jenkins J."/>
            <person name="Lowry D."/>
            <person name="Mamidi S."/>
            <person name="Sreedasyam A."/>
            <person name="Weng X."/>
            <person name="Barry K."/>
            <person name="Bonette J."/>
            <person name="Campitelli B."/>
            <person name="Daum C."/>
            <person name="Gordon S."/>
            <person name="Gould B."/>
            <person name="Lipzen A."/>
            <person name="Macqueen A."/>
            <person name="Palacio-Mejia J."/>
            <person name="Plott C."/>
            <person name="Shakirov E."/>
            <person name="Shu S."/>
            <person name="Yoshinaga Y."/>
            <person name="Zane M."/>
            <person name="Rokhsar D."/>
            <person name="Grimwood J."/>
            <person name="Schmutz J."/>
            <person name="Juenger T."/>
        </authorList>
    </citation>
    <scope>NUCLEOTIDE SEQUENCE [LARGE SCALE GENOMIC DNA]</scope>
    <source>
        <strain evidence="18">FIL2</strain>
    </source>
</reference>
<name>A0A2T8KWT0_9POAL</name>
<dbReference type="GO" id="GO:0005886">
    <property type="term" value="C:plasma membrane"/>
    <property type="evidence" value="ECO:0007669"/>
    <property type="project" value="UniProtKB-SubCell"/>
</dbReference>
<dbReference type="Gene3D" id="3.30.200.20">
    <property type="entry name" value="Phosphorylase Kinase, domain 1"/>
    <property type="match status" value="1"/>
</dbReference>
<evidence type="ECO:0000256" key="3">
    <source>
        <dbReference type="ARBA" id="ARBA00022614"/>
    </source>
</evidence>
<feature type="compositionally biased region" description="Polar residues" evidence="15">
    <location>
        <begin position="40"/>
        <end position="53"/>
    </location>
</feature>
<dbReference type="EMBL" id="CM008046">
    <property type="protein sequence ID" value="PVH66592.1"/>
    <property type="molecule type" value="Genomic_DNA"/>
</dbReference>
<dbReference type="GO" id="GO:0005524">
    <property type="term" value="F:ATP binding"/>
    <property type="evidence" value="ECO:0007669"/>
    <property type="project" value="UniProtKB-UniRule"/>
</dbReference>
<keyword evidence="5" id="KW-0732">Signal</keyword>
<dbReference type="PROSITE" id="PS50011">
    <property type="entry name" value="PROTEIN_KINASE_DOM"/>
    <property type="match status" value="1"/>
</dbReference>
<keyword evidence="8 14" id="KW-0067">ATP-binding</keyword>
<dbReference type="InterPro" id="IPR001245">
    <property type="entry name" value="Ser-Thr/Tyr_kinase_cat_dom"/>
</dbReference>
<organism evidence="18">
    <name type="scientific">Panicum hallii</name>
    <dbReference type="NCBI Taxonomy" id="206008"/>
    <lineage>
        <taxon>Eukaryota</taxon>
        <taxon>Viridiplantae</taxon>
        <taxon>Streptophyta</taxon>
        <taxon>Embryophyta</taxon>
        <taxon>Tracheophyta</taxon>
        <taxon>Spermatophyta</taxon>
        <taxon>Magnoliopsida</taxon>
        <taxon>Liliopsida</taxon>
        <taxon>Poales</taxon>
        <taxon>Poaceae</taxon>
        <taxon>PACMAD clade</taxon>
        <taxon>Panicoideae</taxon>
        <taxon>Panicodae</taxon>
        <taxon>Paniceae</taxon>
        <taxon>Panicinae</taxon>
        <taxon>Panicum</taxon>
        <taxon>Panicum sect. Panicum</taxon>
    </lineage>
</organism>
<evidence type="ECO:0000256" key="2">
    <source>
        <dbReference type="ARBA" id="ARBA00022475"/>
    </source>
</evidence>
<dbReference type="Gene3D" id="1.10.510.10">
    <property type="entry name" value="Transferase(Phosphotransferase) domain 1"/>
    <property type="match status" value="1"/>
</dbReference>
<evidence type="ECO:0000256" key="9">
    <source>
        <dbReference type="ARBA" id="ARBA00022989"/>
    </source>
</evidence>
<keyword evidence="9 16" id="KW-1133">Transmembrane helix</keyword>
<gene>
    <name evidence="18" type="ORF">PAHAL_1G291000</name>
</gene>
<evidence type="ECO:0000256" key="13">
    <source>
        <dbReference type="ARBA" id="ARBA00023180"/>
    </source>
</evidence>
<evidence type="ECO:0000256" key="16">
    <source>
        <dbReference type="SAM" id="Phobius"/>
    </source>
</evidence>
<feature type="transmembrane region" description="Helical" evidence="16">
    <location>
        <begin position="6"/>
        <end position="26"/>
    </location>
</feature>
<evidence type="ECO:0000256" key="6">
    <source>
        <dbReference type="ARBA" id="ARBA00022737"/>
    </source>
</evidence>
<dbReference type="Gramene" id="PVH66592">
    <property type="protein sequence ID" value="PVH66592"/>
    <property type="gene ID" value="PAHAL_1G291000"/>
</dbReference>
<evidence type="ECO:0000256" key="1">
    <source>
        <dbReference type="ARBA" id="ARBA00004162"/>
    </source>
</evidence>
<keyword evidence="12" id="KW-0675">Receptor</keyword>
<dbReference type="InterPro" id="IPR052422">
    <property type="entry name" value="Auxin_Ser/Thr_Kinase"/>
</dbReference>
<proteinExistence type="predicted"/>
<keyword evidence="3" id="KW-0433">Leucine-rich repeat</keyword>
<dbReference type="InterPro" id="IPR011009">
    <property type="entry name" value="Kinase-like_dom_sf"/>
</dbReference>
<sequence length="379" mass="42213">MIEIIVGSILAVVVWVLLACLCRYLLKRKKNTSKPAVPTHLSTHNTTDARNSARHSVSAESIDSSRCVSHLEKIPMHVLKDATNNFNENMVLGKGGFAVVFKGILNGEPVAVKKFNSATMGTEQVKEFLFETDVIGKLSHLNLVKLLGYCVNSTDRFLVYEYMSAGTLHEHLQSSGHTPLTWAQRRKISLDVARGIEYLHGLTQQKFIHRDLNPSNILLGQDLGAKVSDFGLVRTIEDKSSTSKPAGTFGCLAPEYANTGELSTKVDVYSYGVVLMKIVTGRKVIDNPLPQKDKLLVPIFRTNFLDKEKFRNIVDPTLELNGEDWNSLLEVAQLAYHCTAEEPEQRPGIHTCVGPYPKWWISGILQQLALTRVSQVAWD</sequence>
<evidence type="ECO:0000256" key="7">
    <source>
        <dbReference type="ARBA" id="ARBA00022741"/>
    </source>
</evidence>
<evidence type="ECO:0000313" key="18">
    <source>
        <dbReference type="EMBL" id="PVH66592.1"/>
    </source>
</evidence>
<evidence type="ECO:0000256" key="11">
    <source>
        <dbReference type="ARBA" id="ARBA00023157"/>
    </source>
</evidence>
<feature type="region of interest" description="Disordered" evidence="15">
    <location>
        <begin position="34"/>
        <end position="53"/>
    </location>
</feature>
<evidence type="ECO:0000256" key="10">
    <source>
        <dbReference type="ARBA" id="ARBA00023136"/>
    </source>
</evidence>
<dbReference type="InterPro" id="IPR000719">
    <property type="entry name" value="Prot_kinase_dom"/>
</dbReference>
<feature type="domain" description="Protein kinase" evidence="17">
    <location>
        <begin position="86"/>
        <end position="359"/>
    </location>
</feature>
<protein>
    <recommendedName>
        <fullName evidence="17">Protein kinase domain-containing protein</fullName>
    </recommendedName>
</protein>
<evidence type="ECO:0000256" key="12">
    <source>
        <dbReference type="ARBA" id="ARBA00023170"/>
    </source>
</evidence>
<evidence type="ECO:0000256" key="8">
    <source>
        <dbReference type="ARBA" id="ARBA00022840"/>
    </source>
</evidence>
<keyword evidence="2" id="KW-1003">Cell membrane</keyword>
<dbReference type="EMBL" id="CM008046">
    <property type="protein sequence ID" value="PVH66593.1"/>
    <property type="molecule type" value="Genomic_DNA"/>
</dbReference>
<feature type="binding site" evidence="14">
    <location>
        <position position="114"/>
    </location>
    <ligand>
        <name>ATP</name>
        <dbReference type="ChEBI" id="CHEBI:30616"/>
    </ligand>
</feature>
<keyword evidence="7 14" id="KW-0547">Nucleotide-binding</keyword>